<dbReference type="PANTHER" id="PTHR43273:SF8">
    <property type="entry name" value="RADICAL SAM DOMAIN PROTEIN"/>
    <property type="match status" value="1"/>
</dbReference>
<dbReference type="InterPro" id="IPR023867">
    <property type="entry name" value="Sulphatase_maturase_rSAM"/>
</dbReference>
<evidence type="ECO:0000256" key="5">
    <source>
        <dbReference type="ARBA" id="ARBA00023014"/>
    </source>
</evidence>
<dbReference type="GO" id="GO:0051536">
    <property type="term" value="F:iron-sulfur cluster binding"/>
    <property type="evidence" value="ECO:0007669"/>
    <property type="project" value="UniProtKB-KW"/>
</dbReference>
<reference evidence="8" key="1">
    <citation type="submission" date="2021-11" db="EMBL/GenBank/DDBJ databases">
        <title>Description of novel Chryseobacterium species.</title>
        <authorList>
            <person name="Saticioglu I.B."/>
            <person name="Ay H."/>
            <person name="Altun S."/>
            <person name="Duman M."/>
        </authorList>
    </citation>
    <scope>NUCLEOTIDE SEQUENCE</scope>
    <source>
        <strain evidence="8">C-39</strain>
    </source>
</reference>
<sequence>MSTKYKLSKFLEFNDLKQFDEERDEILVFSSVSNSLIQIDKSTYVLLIDGRLEEIPQKDFELLIGNNIVVKEGIDEIKTIIEENKDHASGNNVSLVLHSSANCQFGCSYCGQAHVKKNISSTIKDKIYDYTDSQLKKSTGDLLYVMWHGAEPLMSLTNLREMSQNLIRIAAVNNVDYKAKIITNALSLKPAIFEELYNELKITEYQITIDGNKDYHDSRRMTKDNKPTFDIIMKNIIEITSNPMYDTYNYPIEIRINIDSSNADGIYGLIDLFSDLNLQDKIFISFYPVVNYTDNKFKNENDLTLESYAQIDVELLLYSIKKGFRQYSYLPGRTFQTCMAVNKNATMIDIYGNMYPCYSFPYTKHELESVNKIGNVIFDDLTYNNTPVLRNWYNEILETKNQCYDCSLLPSCGGSCPIKWHEGETPCPSFRFNIKERMLLEYLNVNNNFAKLLN</sequence>
<dbReference type="InterPro" id="IPR013785">
    <property type="entry name" value="Aldolase_TIM"/>
</dbReference>
<keyword evidence="2" id="KW-0949">S-adenosyl-L-methionine</keyword>
<dbReference type="EMBL" id="JACXXP010000067">
    <property type="protein sequence ID" value="MBD3907310.1"/>
    <property type="molecule type" value="Genomic_DNA"/>
</dbReference>
<evidence type="ECO:0000313" key="9">
    <source>
        <dbReference type="Proteomes" id="UP000603715"/>
    </source>
</evidence>
<name>A0A9Q3UTK8_9FLAO</name>
<evidence type="ECO:0000256" key="3">
    <source>
        <dbReference type="ARBA" id="ARBA00022723"/>
    </source>
</evidence>
<comment type="cofactor">
    <cofactor evidence="1">
        <name>[4Fe-4S] cluster</name>
        <dbReference type="ChEBI" id="CHEBI:49883"/>
    </cofactor>
</comment>
<dbReference type="EMBL" id="JAJJML010000001">
    <property type="protein sequence ID" value="MCC9034352.1"/>
    <property type="molecule type" value="Genomic_DNA"/>
</dbReference>
<keyword evidence="9" id="KW-1185">Reference proteome</keyword>
<dbReference type="GO" id="GO:0046872">
    <property type="term" value="F:metal ion binding"/>
    <property type="evidence" value="ECO:0007669"/>
    <property type="project" value="UniProtKB-KW"/>
</dbReference>
<evidence type="ECO:0000256" key="4">
    <source>
        <dbReference type="ARBA" id="ARBA00023004"/>
    </source>
</evidence>
<reference evidence="7" key="3">
    <citation type="submission" date="2024-05" db="EMBL/GenBank/DDBJ databases">
        <title>Description of novel Chryseobacterium sp. strain C-2.</title>
        <authorList>
            <person name="Saticioglu I.B."/>
        </authorList>
    </citation>
    <scope>NUCLEOTIDE SEQUENCE</scope>
    <source>
        <strain evidence="7">C-2</strain>
    </source>
</reference>
<evidence type="ECO:0000256" key="2">
    <source>
        <dbReference type="ARBA" id="ARBA00022691"/>
    </source>
</evidence>
<dbReference type="RefSeq" id="WP_191181654.1">
    <property type="nucleotide sequence ID" value="NZ_JACXXP010000067.1"/>
</dbReference>
<dbReference type="InterPro" id="IPR007197">
    <property type="entry name" value="rSAM"/>
</dbReference>
<reference evidence="9" key="2">
    <citation type="submission" date="2023-07" db="EMBL/GenBank/DDBJ databases">
        <title>Description of novel Chryseobacterium sp. strain C-2.</title>
        <authorList>
            <person name="Saticioglu I.B."/>
        </authorList>
    </citation>
    <scope>NUCLEOTIDE SEQUENCE [LARGE SCALE GENOMIC DNA]</scope>
    <source>
        <strain evidence="9">C-2</strain>
    </source>
</reference>
<accession>A0A9Q3UTK8</accession>
<dbReference type="InterPro" id="IPR023885">
    <property type="entry name" value="4Fe4S-binding_SPASM_dom"/>
</dbReference>
<keyword evidence="4" id="KW-0408">Iron</keyword>
<dbReference type="SUPFAM" id="SSF102114">
    <property type="entry name" value="Radical SAM enzymes"/>
    <property type="match status" value="1"/>
</dbReference>
<gene>
    <name evidence="7" type="ORF">IEW27_22315</name>
    <name evidence="8" type="ORF">LNP80_08775</name>
</gene>
<keyword evidence="3" id="KW-0479">Metal-binding</keyword>
<organism evidence="8 10">
    <name type="scientific">Chryseobacterium muglaense</name>
    <dbReference type="NCBI Taxonomy" id="2893752"/>
    <lineage>
        <taxon>Bacteria</taxon>
        <taxon>Pseudomonadati</taxon>
        <taxon>Bacteroidota</taxon>
        <taxon>Flavobacteriia</taxon>
        <taxon>Flavobacteriales</taxon>
        <taxon>Weeksellaceae</taxon>
        <taxon>Chryseobacterium group</taxon>
        <taxon>Chryseobacterium</taxon>
    </lineage>
</organism>
<dbReference type="PANTHER" id="PTHR43273">
    <property type="entry name" value="ANAEROBIC SULFATASE-MATURATING ENZYME HOMOLOG ASLB-RELATED"/>
    <property type="match status" value="1"/>
</dbReference>
<dbReference type="Pfam" id="PF04055">
    <property type="entry name" value="Radical_SAM"/>
    <property type="match status" value="1"/>
</dbReference>
<evidence type="ECO:0000256" key="1">
    <source>
        <dbReference type="ARBA" id="ARBA00001966"/>
    </source>
</evidence>
<evidence type="ECO:0000313" key="10">
    <source>
        <dbReference type="Proteomes" id="UP001107960"/>
    </source>
</evidence>
<comment type="caution">
    <text evidence="8">The sequence shown here is derived from an EMBL/GenBank/DDBJ whole genome shotgun (WGS) entry which is preliminary data.</text>
</comment>
<proteinExistence type="predicted"/>
<dbReference type="NCBIfam" id="TIGR04085">
    <property type="entry name" value="rSAM_more_4Fe4S"/>
    <property type="match status" value="1"/>
</dbReference>
<protein>
    <submittedName>
        <fullName evidence="8">SPASM domain-containing protein</fullName>
    </submittedName>
</protein>
<dbReference type="AlphaFoldDB" id="A0A9Q3UTK8"/>
<dbReference type="SFLD" id="SFLDG01067">
    <property type="entry name" value="SPASM/twitch_domain_containing"/>
    <property type="match status" value="1"/>
</dbReference>
<keyword evidence="5" id="KW-0411">Iron-sulfur</keyword>
<dbReference type="Proteomes" id="UP000603715">
    <property type="component" value="Unassembled WGS sequence"/>
</dbReference>
<dbReference type="Proteomes" id="UP001107960">
    <property type="component" value="Unassembled WGS sequence"/>
</dbReference>
<dbReference type="GO" id="GO:0016491">
    <property type="term" value="F:oxidoreductase activity"/>
    <property type="evidence" value="ECO:0007669"/>
    <property type="project" value="InterPro"/>
</dbReference>
<evidence type="ECO:0000313" key="8">
    <source>
        <dbReference type="EMBL" id="MCC9034352.1"/>
    </source>
</evidence>
<evidence type="ECO:0000313" key="7">
    <source>
        <dbReference type="EMBL" id="MBD3907310.1"/>
    </source>
</evidence>
<feature type="domain" description="Radical SAM core" evidence="6">
    <location>
        <begin position="101"/>
        <end position="239"/>
    </location>
</feature>
<dbReference type="InterPro" id="IPR058240">
    <property type="entry name" value="rSAM_sf"/>
</dbReference>
<evidence type="ECO:0000259" key="6">
    <source>
        <dbReference type="Pfam" id="PF04055"/>
    </source>
</evidence>
<dbReference type="Gene3D" id="3.20.20.70">
    <property type="entry name" value="Aldolase class I"/>
    <property type="match status" value="1"/>
</dbReference>
<dbReference type="SFLD" id="SFLDS00029">
    <property type="entry name" value="Radical_SAM"/>
    <property type="match status" value="1"/>
</dbReference>